<keyword evidence="2 3" id="KW-0067">ATP-binding</keyword>
<evidence type="ECO:0000256" key="4">
    <source>
        <dbReference type="SAM" id="MobiDB-lite"/>
    </source>
</evidence>
<dbReference type="InterPro" id="IPR000719">
    <property type="entry name" value="Prot_kinase_dom"/>
</dbReference>
<evidence type="ECO:0000256" key="2">
    <source>
        <dbReference type="ARBA" id="ARBA00022840"/>
    </source>
</evidence>
<dbReference type="PROSITE" id="PS00107">
    <property type="entry name" value="PROTEIN_KINASE_ATP"/>
    <property type="match status" value="1"/>
</dbReference>
<dbReference type="SMART" id="SM00220">
    <property type="entry name" value="S_TKc"/>
    <property type="match status" value="1"/>
</dbReference>
<dbReference type="Gene3D" id="1.10.510.10">
    <property type="entry name" value="Transferase(Phosphotransferase) domain 1"/>
    <property type="match status" value="2"/>
</dbReference>
<reference evidence="6 7" key="1">
    <citation type="submission" date="2024-02" db="EMBL/GenBank/DDBJ databases">
        <authorList>
            <person name="Chen Y."/>
            <person name="Shah S."/>
            <person name="Dougan E. K."/>
            <person name="Thang M."/>
            <person name="Chan C."/>
        </authorList>
    </citation>
    <scope>NUCLEOTIDE SEQUENCE [LARGE SCALE GENOMIC DNA]</scope>
</reference>
<dbReference type="PROSITE" id="PS50011">
    <property type="entry name" value="PROTEIN_KINASE_DOM"/>
    <property type="match status" value="1"/>
</dbReference>
<evidence type="ECO:0000259" key="5">
    <source>
        <dbReference type="PROSITE" id="PS50011"/>
    </source>
</evidence>
<evidence type="ECO:0000256" key="1">
    <source>
        <dbReference type="ARBA" id="ARBA00022741"/>
    </source>
</evidence>
<feature type="domain" description="Protein kinase" evidence="5">
    <location>
        <begin position="157"/>
        <end position="470"/>
    </location>
</feature>
<protein>
    <submittedName>
        <fullName evidence="6">Serine/threonine-protein kinase SIK1 (Protein kinase KID2) (Salt-inducible kinase 1) (SIK-1) (Serine/threonine-protein kinase SNF1-like kinase 1) (Serine/threonine-protein kinase SNF1LK)</fullName>
    </submittedName>
</protein>
<dbReference type="PANTHER" id="PTHR24346:SF30">
    <property type="entry name" value="MATERNAL EMBRYONIC LEUCINE ZIPPER KINASE"/>
    <property type="match status" value="1"/>
</dbReference>
<evidence type="ECO:0000313" key="6">
    <source>
        <dbReference type="EMBL" id="CAK9020230.1"/>
    </source>
</evidence>
<dbReference type="InterPro" id="IPR017441">
    <property type="entry name" value="Protein_kinase_ATP_BS"/>
</dbReference>
<evidence type="ECO:0000256" key="3">
    <source>
        <dbReference type="PROSITE-ProRule" id="PRU10141"/>
    </source>
</evidence>
<accession>A0ABP0K0H0</accession>
<dbReference type="SUPFAM" id="SSF56112">
    <property type="entry name" value="Protein kinase-like (PK-like)"/>
    <property type="match status" value="1"/>
</dbReference>
<keyword evidence="7" id="KW-1185">Reference proteome</keyword>
<evidence type="ECO:0000313" key="7">
    <source>
        <dbReference type="Proteomes" id="UP001642464"/>
    </source>
</evidence>
<organism evidence="6 7">
    <name type="scientific">Durusdinium trenchii</name>
    <dbReference type="NCBI Taxonomy" id="1381693"/>
    <lineage>
        <taxon>Eukaryota</taxon>
        <taxon>Sar</taxon>
        <taxon>Alveolata</taxon>
        <taxon>Dinophyceae</taxon>
        <taxon>Suessiales</taxon>
        <taxon>Symbiodiniaceae</taxon>
        <taxon>Durusdinium</taxon>
    </lineage>
</organism>
<dbReference type="InterPro" id="IPR011009">
    <property type="entry name" value="Kinase-like_dom_sf"/>
</dbReference>
<dbReference type="PANTHER" id="PTHR24346">
    <property type="entry name" value="MAP/MICROTUBULE AFFINITY-REGULATING KINASE"/>
    <property type="match status" value="1"/>
</dbReference>
<comment type="caution">
    <text evidence="6">The sequence shown here is derived from an EMBL/GenBank/DDBJ whole genome shotgun (WGS) entry which is preliminary data.</text>
</comment>
<name>A0ABP0K0H0_9DINO</name>
<dbReference type="Pfam" id="PF00069">
    <property type="entry name" value="Pkinase"/>
    <property type="match status" value="2"/>
</dbReference>
<dbReference type="Proteomes" id="UP001642464">
    <property type="component" value="Unassembled WGS sequence"/>
</dbReference>
<proteinExistence type="predicted"/>
<feature type="binding site" evidence="3">
    <location>
        <position position="186"/>
    </location>
    <ligand>
        <name>ATP</name>
        <dbReference type="ChEBI" id="CHEBI:30616"/>
    </ligand>
</feature>
<sequence>MLGEDLEDGFGDFSPQDAINTKVTLLRKGQSIASGLGVTLYVGPTENIHTTQKNAAERLGVNEVYKILNLDGDVIEDAVFINPNDVLYVITSDDAQDGLEGTPDVEGGGAACVADEVGASPRSAQAGAMSLGGVVSGDDTARRGTGVSARGEKVGSYALGKFLGSGSFGKVHVGTHVLTGEQVALKFMSKAQMGSFQDAERVFTEIQCLNSLDHPNVIKLLQVINSPDDMVLALEYASGGDLKELVQERGALSEDTASRLFVQVLEGVTYCHRHHIVHYDLKLENILLIDGGTAAADEAAQAASAEASAQERVLGGGTVQQPQSQPRSLDQPPQEQQPGEMHDEEADLAHLRVKIADFGLSQLCNPGQTSEYAAGSLAYIAPEVFEGGETAGPPRDVWAMGVILFTMVCGRLPFGGTTYQEITANIRNVKYEIKPDDQVSESCRQLIAGMLRPDPVSRMTVLLQTRRPPAPPRPAQTQQLLFDMRIDALTNHLQRWQRQAGRRDRATRLIVLVLVLR</sequence>
<dbReference type="EMBL" id="CAXAMM010009393">
    <property type="protein sequence ID" value="CAK9020230.1"/>
    <property type="molecule type" value="Genomic_DNA"/>
</dbReference>
<keyword evidence="1 3" id="KW-0547">Nucleotide-binding</keyword>
<gene>
    <name evidence="6" type="ORF">SCF082_LOCUS14835</name>
</gene>
<dbReference type="PROSITE" id="PS00108">
    <property type="entry name" value="PROTEIN_KINASE_ST"/>
    <property type="match status" value="1"/>
</dbReference>
<dbReference type="InterPro" id="IPR008271">
    <property type="entry name" value="Ser/Thr_kinase_AS"/>
</dbReference>
<feature type="compositionally biased region" description="Polar residues" evidence="4">
    <location>
        <begin position="319"/>
        <end position="337"/>
    </location>
</feature>
<feature type="region of interest" description="Disordered" evidence="4">
    <location>
        <begin position="306"/>
        <end position="343"/>
    </location>
</feature>